<dbReference type="Gene3D" id="3.40.630.30">
    <property type="match status" value="1"/>
</dbReference>
<organism evidence="1 2">
    <name type="scientific">Gnathostoma spinigerum</name>
    <dbReference type="NCBI Taxonomy" id="75299"/>
    <lineage>
        <taxon>Eukaryota</taxon>
        <taxon>Metazoa</taxon>
        <taxon>Ecdysozoa</taxon>
        <taxon>Nematoda</taxon>
        <taxon>Chromadorea</taxon>
        <taxon>Rhabditida</taxon>
        <taxon>Spirurina</taxon>
        <taxon>Gnathostomatomorpha</taxon>
        <taxon>Gnathostomatoidea</taxon>
        <taxon>Gnathostomatidae</taxon>
        <taxon>Gnathostoma</taxon>
    </lineage>
</organism>
<gene>
    <name evidence="1" type="ORF">AB6A40_009462</name>
</gene>
<dbReference type="AlphaFoldDB" id="A0ABD6EZY3"/>
<dbReference type="EMBL" id="JBGFUD010010013">
    <property type="protein sequence ID" value="MFH4982753.1"/>
    <property type="molecule type" value="Genomic_DNA"/>
</dbReference>
<sequence>MSPTEINANLLSKRKLPCVIIGRESPEMWKIFYEARYSIFVDGLKQPYNDVFDENDPNCVHVGLQLIENDGSGEWMVGTCRLRLIPPFIKLERMGVREVSIYFLQY</sequence>
<name>A0ABD6EZY3_9BILA</name>
<dbReference type="Proteomes" id="UP001608902">
    <property type="component" value="Unassembled WGS sequence"/>
</dbReference>
<comment type="caution">
    <text evidence="1">The sequence shown here is derived from an EMBL/GenBank/DDBJ whole genome shotgun (WGS) entry which is preliminary data.</text>
</comment>
<accession>A0ABD6EZY3</accession>
<reference evidence="1 2" key="1">
    <citation type="submission" date="2024-08" db="EMBL/GenBank/DDBJ databases">
        <title>Gnathostoma spinigerum genome.</title>
        <authorList>
            <person name="Gonzalez-Bertolin B."/>
            <person name="Monzon S."/>
            <person name="Zaballos A."/>
            <person name="Jimenez P."/>
            <person name="Dekumyoy P."/>
            <person name="Varona S."/>
            <person name="Cuesta I."/>
            <person name="Sumanam S."/>
            <person name="Adisakwattana P."/>
            <person name="Gasser R.B."/>
            <person name="Hernandez-Gonzalez A."/>
            <person name="Young N.D."/>
            <person name="Perteguer M.J."/>
        </authorList>
    </citation>
    <scope>NUCLEOTIDE SEQUENCE [LARGE SCALE GENOMIC DNA]</scope>
    <source>
        <strain evidence="1">AL3</strain>
        <tissue evidence="1">Liver</tissue>
    </source>
</reference>
<evidence type="ECO:0000313" key="2">
    <source>
        <dbReference type="Proteomes" id="UP001608902"/>
    </source>
</evidence>
<dbReference type="SUPFAM" id="SSF55729">
    <property type="entry name" value="Acyl-CoA N-acyltransferases (Nat)"/>
    <property type="match status" value="1"/>
</dbReference>
<protein>
    <submittedName>
        <fullName evidence="1">Uncharacterized protein</fullName>
    </submittedName>
</protein>
<evidence type="ECO:0000313" key="1">
    <source>
        <dbReference type="EMBL" id="MFH4982753.1"/>
    </source>
</evidence>
<dbReference type="InterPro" id="IPR016181">
    <property type="entry name" value="Acyl_CoA_acyltransferase"/>
</dbReference>
<keyword evidence="2" id="KW-1185">Reference proteome</keyword>
<proteinExistence type="predicted"/>